<protein>
    <recommendedName>
        <fullName evidence="3">Mga helix-turn-helix domain-containing protein</fullName>
    </recommendedName>
</protein>
<reference evidence="2" key="1">
    <citation type="submission" date="2023-07" db="EMBL/GenBank/DDBJ databases">
        <authorList>
            <person name="Colorado M.A."/>
            <person name="Villamil L.M."/>
            <person name="Melo J.F."/>
            <person name="Rodriguez J.A."/>
            <person name="Ruiz R.Y."/>
        </authorList>
    </citation>
    <scope>NUCLEOTIDE SEQUENCE [LARGE SCALE GENOMIC DNA]</scope>
    <source>
        <strain evidence="2">C33</strain>
    </source>
</reference>
<gene>
    <name evidence="1" type="ORF">RFV38_06215</name>
</gene>
<evidence type="ECO:0000313" key="2">
    <source>
        <dbReference type="Proteomes" id="UP001279681"/>
    </source>
</evidence>
<accession>A0ABU4W983</accession>
<dbReference type="RefSeq" id="WP_320313494.1">
    <property type="nucleotide sequence ID" value="NZ_JAVIKH010000007.1"/>
</dbReference>
<name>A0ABU4W983_9FUSO</name>
<keyword evidence="2" id="KW-1185">Reference proteome</keyword>
<proteinExistence type="predicted"/>
<comment type="caution">
    <text evidence="1">The sequence shown here is derived from an EMBL/GenBank/DDBJ whole genome shotgun (WGS) entry which is preliminary data.</text>
</comment>
<evidence type="ECO:0008006" key="3">
    <source>
        <dbReference type="Google" id="ProtNLM"/>
    </source>
</evidence>
<sequence>MNTTSINVLTLLSQGNFSLEEISKYLDIEKNSISKVILSINNFLQHENLPLLEIVEDEICSNLNATEWQYIFTKKNLFTPDDILDYLYVKFIHNGFIILEEEKLILNISRSSIFRYFTQVKNILDKYGSNYSYIPGKGMRLQNISDQNLHIFFKKLAKTFLKNYYFLNQINLVNNLLEKYNSNLLISKLEKVFKNNNISPTNFLISFIWALNICIILFEKINLKHSKDYSEFFKLKKSINFHLNKFSFRQQEQIFYFLVNLKNTSTPFEPDSLLKAEQILIKLKENLQIKELDSSLKTILLKKLCYSVFKFDNQILKVKKANLTIHEEKILEIINKSLASLNFNLFFSDKISLMNIIKKIIIEQNKNSIENILILYNEVVISDDFSLSDKFKYYNHSFKFTIEPSFFYKLLPTEYEKNYDLILCDEPFFKKNTQIINNFEYNHILQTINNHIFEKFINKI</sequence>
<organism evidence="1 2">
    <name type="scientific">Candidatus Cetobacterium colombiensis</name>
    <dbReference type="NCBI Taxonomy" id="3073100"/>
    <lineage>
        <taxon>Bacteria</taxon>
        <taxon>Fusobacteriati</taxon>
        <taxon>Fusobacteriota</taxon>
        <taxon>Fusobacteriia</taxon>
        <taxon>Fusobacteriales</taxon>
        <taxon>Fusobacteriaceae</taxon>
        <taxon>Cetobacterium</taxon>
    </lineage>
</organism>
<dbReference type="Proteomes" id="UP001279681">
    <property type="component" value="Unassembled WGS sequence"/>
</dbReference>
<dbReference type="EMBL" id="JAVIKH010000007">
    <property type="protein sequence ID" value="MDX8336089.1"/>
    <property type="molecule type" value="Genomic_DNA"/>
</dbReference>
<evidence type="ECO:0000313" key="1">
    <source>
        <dbReference type="EMBL" id="MDX8336089.1"/>
    </source>
</evidence>